<dbReference type="GO" id="GO:0000976">
    <property type="term" value="F:transcription cis-regulatory region binding"/>
    <property type="evidence" value="ECO:0007669"/>
    <property type="project" value="TreeGrafter"/>
</dbReference>
<evidence type="ECO:0000256" key="1">
    <source>
        <dbReference type="ARBA" id="ARBA00023015"/>
    </source>
</evidence>
<evidence type="ECO:0000256" key="3">
    <source>
        <dbReference type="ARBA" id="ARBA00023163"/>
    </source>
</evidence>
<sequence length="199" mass="22264">MATTVAASRIAERKLRDKQARRAQIISAARRIAELEGWANVTVRRLSDEISYSQPVLYAHFGSREGILAAVAIEGFQELGVALEKARKRVKRGSTVETVAATYLEFAASSTALYEVMFSLGLSVPFDEAATPPEMRFAFSQLLELFQGQGSKPEVLSELFWAALHGIAELTRTKRFPRSRQKERVRALVELFTSQDENR</sequence>
<evidence type="ECO:0000313" key="7">
    <source>
        <dbReference type="Proteomes" id="UP000253606"/>
    </source>
</evidence>
<evidence type="ECO:0000259" key="5">
    <source>
        <dbReference type="PROSITE" id="PS50977"/>
    </source>
</evidence>
<dbReference type="SUPFAM" id="SSF48498">
    <property type="entry name" value="Tetracyclin repressor-like, C-terminal domain"/>
    <property type="match status" value="1"/>
</dbReference>
<dbReference type="Gene3D" id="1.10.357.10">
    <property type="entry name" value="Tetracycline Repressor, domain 2"/>
    <property type="match status" value="1"/>
</dbReference>
<evidence type="ECO:0000313" key="6">
    <source>
        <dbReference type="EMBL" id="AXC15290.1"/>
    </source>
</evidence>
<dbReference type="Pfam" id="PF00440">
    <property type="entry name" value="TetR_N"/>
    <property type="match status" value="1"/>
</dbReference>
<dbReference type="InterPro" id="IPR001647">
    <property type="entry name" value="HTH_TetR"/>
</dbReference>
<dbReference type="InterPro" id="IPR025996">
    <property type="entry name" value="MT1864/Rv1816-like_C"/>
</dbReference>
<protein>
    <submittedName>
        <fullName evidence="6">Transcriptional regulator, TetR family</fullName>
    </submittedName>
</protein>
<keyword evidence="3" id="KW-0804">Transcription</keyword>
<organism evidence="6 7">
    <name type="scientific">Acidisarcina polymorpha</name>
    <dbReference type="NCBI Taxonomy" id="2211140"/>
    <lineage>
        <taxon>Bacteria</taxon>
        <taxon>Pseudomonadati</taxon>
        <taxon>Acidobacteriota</taxon>
        <taxon>Terriglobia</taxon>
        <taxon>Terriglobales</taxon>
        <taxon>Acidobacteriaceae</taxon>
        <taxon>Acidisarcina</taxon>
    </lineage>
</organism>
<dbReference type="InterPro" id="IPR036271">
    <property type="entry name" value="Tet_transcr_reg_TetR-rel_C_sf"/>
</dbReference>
<dbReference type="InterPro" id="IPR009057">
    <property type="entry name" value="Homeodomain-like_sf"/>
</dbReference>
<keyword evidence="2 4" id="KW-0238">DNA-binding</keyword>
<gene>
    <name evidence="6" type="ORF">ACPOL_6046</name>
</gene>
<dbReference type="EMBL" id="CP030840">
    <property type="protein sequence ID" value="AXC15290.1"/>
    <property type="molecule type" value="Genomic_DNA"/>
</dbReference>
<dbReference type="PANTHER" id="PTHR30055">
    <property type="entry name" value="HTH-TYPE TRANSCRIPTIONAL REGULATOR RUTR"/>
    <property type="match status" value="1"/>
</dbReference>
<accession>A0A2Z5G8K8</accession>
<name>A0A2Z5G8K8_9BACT</name>
<dbReference type="Pfam" id="PF13305">
    <property type="entry name" value="TetR_C_33"/>
    <property type="match status" value="1"/>
</dbReference>
<dbReference type="GO" id="GO:0003700">
    <property type="term" value="F:DNA-binding transcription factor activity"/>
    <property type="evidence" value="ECO:0007669"/>
    <property type="project" value="TreeGrafter"/>
</dbReference>
<dbReference type="OrthoDB" id="63332at2"/>
<dbReference type="InterPro" id="IPR050109">
    <property type="entry name" value="HTH-type_TetR-like_transc_reg"/>
</dbReference>
<keyword evidence="1" id="KW-0805">Transcription regulation</keyword>
<feature type="domain" description="HTH tetR-type" evidence="5">
    <location>
        <begin position="19"/>
        <end position="79"/>
    </location>
</feature>
<dbReference type="PANTHER" id="PTHR30055:SF234">
    <property type="entry name" value="HTH-TYPE TRANSCRIPTIONAL REGULATOR BETI"/>
    <property type="match status" value="1"/>
</dbReference>
<feature type="DNA-binding region" description="H-T-H motif" evidence="4">
    <location>
        <begin position="42"/>
        <end position="61"/>
    </location>
</feature>
<evidence type="ECO:0000256" key="4">
    <source>
        <dbReference type="PROSITE-ProRule" id="PRU00335"/>
    </source>
</evidence>
<dbReference type="PROSITE" id="PS50977">
    <property type="entry name" value="HTH_TETR_2"/>
    <property type="match status" value="1"/>
</dbReference>
<reference evidence="6 7" key="1">
    <citation type="journal article" date="2018" name="Front. Microbiol.">
        <title>Hydrolytic Capabilities as a Key to Environmental Success: Chitinolytic and Cellulolytic Acidobacteria From Acidic Sub-arctic Soils and Boreal Peatlands.</title>
        <authorList>
            <person name="Belova S.E."/>
            <person name="Ravin N.V."/>
            <person name="Pankratov T.A."/>
            <person name="Rakitin A.L."/>
            <person name="Ivanova A.A."/>
            <person name="Beletsky A.V."/>
            <person name="Mardanov A.V."/>
            <person name="Sinninghe Damste J.S."/>
            <person name="Dedysh S.N."/>
        </authorList>
    </citation>
    <scope>NUCLEOTIDE SEQUENCE [LARGE SCALE GENOMIC DNA]</scope>
    <source>
        <strain evidence="6 7">SBC82</strain>
    </source>
</reference>
<dbReference type="SUPFAM" id="SSF46689">
    <property type="entry name" value="Homeodomain-like"/>
    <property type="match status" value="1"/>
</dbReference>
<dbReference type="KEGG" id="abas:ACPOL_6046"/>
<keyword evidence="7" id="KW-1185">Reference proteome</keyword>
<dbReference type="Proteomes" id="UP000253606">
    <property type="component" value="Chromosome"/>
</dbReference>
<dbReference type="AlphaFoldDB" id="A0A2Z5G8K8"/>
<evidence type="ECO:0000256" key="2">
    <source>
        <dbReference type="ARBA" id="ARBA00023125"/>
    </source>
</evidence>
<proteinExistence type="predicted"/>